<evidence type="ECO:0000313" key="6">
    <source>
        <dbReference type="EMBL" id="MCP9610521.1"/>
    </source>
</evidence>
<dbReference type="SUPFAM" id="SSF103473">
    <property type="entry name" value="MFS general substrate transporter"/>
    <property type="match status" value="1"/>
</dbReference>
<keyword evidence="2 4" id="KW-1133">Transmembrane helix</keyword>
<dbReference type="InterPro" id="IPR052714">
    <property type="entry name" value="MFS_Exporter"/>
</dbReference>
<feature type="transmembrane region" description="Helical" evidence="4">
    <location>
        <begin position="207"/>
        <end position="229"/>
    </location>
</feature>
<dbReference type="Pfam" id="PF07690">
    <property type="entry name" value="MFS_1"/>
    <property type="match status" value="1"/>
</dbReference>
<keyword evidence="3 4" id="KW-0472">Membrane</keyword>
<protein>
    <submittedName>
        <fullName evidence="6">MFS transporter</fullName>
    </submittedName>
</protein>
<accession>A0ABT1MH02</accession>
<feature type="transmembrane region" description="Helical" evidence="4">
    <location>
        <begin position="12"/>
        <end position="36"/>
    </location>
</feature>
<evidence type="ECO:0000256" key="3">
    <source>
        <dbReference type="ARBA" id="ARBA00023136"/>
    </source>
</evidence>
<evidence type="ECO:0000256" key="2">
    <source>
        <dbReference type="ARBA" id="ARBA00022989"/>
    </source>
</evidence>
<dbReference type="Gene3D" id="1.20.1250.20">
    <property type="entry name" value="MFS general substrate transporter like domains"/>
    <property type="match status" value="1"/>
</dbReference>
<organism evidence="6 7">
    <name type="scientific">Coprobacter tertius</name>
    <dbReference type="NCBI Taxonomy" id="2944915"/>
    <lineage>
        <taxon>Bacteria</taxon>
        <taxon>Pseudomonadati</taxon>
        <taxon>Bacteroidota</taxon>
        <taxon>Bacteroidia</taxon>
        <taxon>Bacteroidales</taxon>
        <taxon>Barnesiellaceae</taxon>
        <taxon>Coprobacter</taxon>
    </lineage>
</organism>
<dbReference type="EMBL" id="JANDHW010000001">
    <property type="protein sequence ID" value="MCP9610521.1"/>
    <property type="molecule type" value="Genomic_DNA"/>
</dbReference>
<dbReference type="Proteomes" id="UP001205603">
    <property type="component" value="Unassembled WGS sequence"/>
</dbReference>
<comment type="caution">
    <text evidence="6">The sequence shown here is derived from an EMBL/GenBank/DDBJ whole genome shotgun (WGS) entry which is preliminary data.</text>
</comment>
<keyword evidence="1 4" id="KW-0812">Transmembrane</keyword>
<evidence type="ECO:0000313" key="7">
    <source>
        <dbReference type="Proteomes" id="UP001205603"/>
    </source>
</evidence>
<proteinExistence type="predicted"/>
<feature type="transmembrane region" description="Helical" evidence="4">
    <location>
        <begin position="48"/>
        <end position="66"/>
    </location>
</feature>
<feature type="transmembrane region" description="Helical" evidence="4">
    <location>
        <begin position="339"/>
        <end position="358"/>
    </location>
</feature>
<evidence type="ECO:0000256" key="1">
    <source>
        <dbReference type="ARBA" id="ARBA00022692"/>
    </source>
</evidence>
<dbReference type="PROSITE" id="PS50850">
    <property type="entry name" value="MFS"/>
    <property type="match status" value="1"/>
</dbReference>
<dbReference type="InterPro" id="IPR020846">
    <property type="entry name" value="MFS_dom"/>
</dbReference>
<feature type="transmembrane region" description="Helical" evidence="4">
    <location>
        <begin position="301"/>
        <end position="327"/>
    </location>
</feature>
<dbReference type="RefSeq" id="WP_255025020.1">
    <property type="nucleotide sequence ID" value="NZ_JANDHW010000001.1"/>
</dbReference>
<gene>
    <name evidence="6" type="ORF">NMU02_00240</name>
</gene>
<reference evidence="6 7" key="1">
    <citation type="submission" date="2022-07" db="EMBL/GenBank/DDBJ databases">
        <title>Fecal culturing of patients with breast cancer.</title>
        <authorList>
            <person name="Teng N.M.Y."/>
            <person name="Kiu R."/>
            <person name="Evans R."/>
            <person name="Baker D.J."/>
            <person name="Zenner C."/>
            <person name="Robinson S.D."/>
            <person name="Hall L.J."/>
        </authorList>
    </citation>
    <scope>NUCLEOTIDE SEQUENCE [LARGE SCALE GENOMIC DNA]</scope>
    <source>
        <strain evidence="6 7">LH1063</strain>
    </source>
</reference>
<feature type="transmembrane region" description="Helical" evidence="4">
    <location>
        <begin position="241"/>
        <end position="261"/>
    </location>
</feature>
<evidence type="ECO:0000259" key="5">
    <source>
        <dbReference type="PROSITE" id="PS50850"/>
    </source>
</evidence>
<sequence>MSSNNCLWTRSFFAVCGGNFLLFFAFYLLLPALPMYLLDNFSVSKSTVGVILSSYTITALLIRPFAGYMVDSFSRKQLLLVCYFAFTLFFGGYLLAGTVLVFAAIRAAHGLAFGTVTVSNSTVAIDIMPSHRRGEGIGYYGVSSNLAMATGPTVSMYLLDAFHNYDYLFGISLISCVLGFICVTTIKMPVKDKVKPEVKEPLSLDRFFLIKGIPGVIALFPLSFSYGVLSTYLAVYGKEEVGIESGAGLYFMMMAGGLIFSRLTSGRWLNKGYITRIITFGVIFLFLGYSVFIFLKNPVGFYLSAAVLGMGYGFICPSFQTLFINLAPHNQRGTANSTYFTAWDLGLGCGVLVGGSIAEMADYSAAYLFSLFLVVLGFVFFRLFTASHFNRNKLR</sequence>
<feature type="transmembrane region" description="Helical" evidence="4">
    <location>
        <begin position="273"/>
        <end position="295"/>
    </location>
</feature>
<feature type="transmembrane region" description="Helical" evidence="4">
    <location>
        <begin position="165"/>
        <end position="186"/>
    </location>
</feature>
<evidence type="ECO:0000256" key="4">
    <source>
        <dbReference type="SAM" id="Phobius"/>
    </source>
</evidence>
<dbReference type="CDD" id="cd17489">
    <property type="entry name" value="MFS_YfcJ_like"/>
    <property type="match status" value="1"/>
</dbReference>
<name>A0ABT1MH02_9BACT</name>
<feature type="domain" description="Major facilitator superfamily (MFS) profile" evidence="5">
    <location>
        <begin position="11"/>
        <end position="389"/>
    </location>
</feature>
<feature type="transmembrane region" description="Helical" evidence="4">
    <location>
        <begin position="364"/>
        <end position="385"/>
    </location>
</feature>
<dbReference type="InterPro" id="IPR036259">
    <property type="entry name" value="MFS_trans_sf"/>
</dbReference>
<keyword evidence="7" id="KW-1185">Reference proteome</keyword>
<feature type="transmembrane region" description="Helical" evidence="4">
    <location>
        <begin position="78"/>
        <end position="101"/>
    </location>
</feature>
<dbReference type="InterPro" id="IPR011701">
    <property type="entry name" value="MFS"/>
</dbReference>
<dbReference type="PANTHER" id="PTHR23531:SF1">
    <property type="entry name" value="QUINOLENE RESISTANCE PROTEIN NORA"/>
    <property type="match status" value="1"/>
</dbReference>
<dbReference type="PANTHER" id="PTHR23531">
    <property type="entry name" value="QUINOLENE RESISTANCE PROTEIN NORA"/>
    <property type="match status" value="1"/>
</dbReference>